<evidence type="ECO:0000256" key="2">
    <source>
        <dbReference type="SAM" id="Phobius"/>
    </source>
</evidence>
<dbReference type="Proteomes" id="UP000727056">
    <property type="component" value="Unassembled WGS sequence"/>
</dbReference>
<keyword evidence="6" id="KW-1185">Reference proteome</keyword>
<keyword evidence="2" id="KW-0472">Membrane</keyword>
<dbReference type="InterPro" id="IPR006311">
    <property type="entry name" value="TAT_signal"/>
</dbReference>
<dbReference type="EMBL" id="JAAVJC010000262">
    <property type="protein sequence ID" value="NJQ17229.1"/>
    <property type="molecule type" value="Genomic_DNA"/>
</dbReference>
<feature type="compositionally biased region" description="Acidic residues" evidence="1">
    <location>
        <begin position="225"/>
        <end position="252"/>
    </location>
</feature>
<sequence>MLPIPARRRVPLTGLLGVVLAALALALLTAPAAHASERTVSGGRLDWGVRASFLTYVTGRVAQGSWGLSGGAGTVGHSQFRFHSATGGYDPATGAVSAAYTGGVRFQGHVDAQGVPELDLTISNPSVRVTGASGTLHADIRSKARGSGQVTEASGVALASLDLSGVDLRGGSRISVTGAPATLTTDGAAAFAGYYAAGDPLDPVTFTADTLDPAPDPAEPAPDPAPDDEAREQDEAADEDEEEGGDAEEAPDTAEITDAALDWGVRRTYREFVTGDIADGGWELADGAQDGGALFRFPDGTGELDAEAGLLTAAFTGSVHFTGNDLDLLVDAVRVEVADGSGTMTADVTTADGTAEDQPLVTFEVPELAVEDGLFHLSEAPAELTAEGAEAFGGLYSEGTVMDPLTLAVAVSDDAELPPLPDLGSEPVEEAEPEPTREPEPLAAESTADDSSSTPVPLPAAAAIALLALAGAGYLVRRRTTGARRATTPSEDTDKETTER</sequence>
<organism evidence="5 6">
    <name type="scientific">Streptomyces bohaiensis</name>
    <dbReference type="NCBI Taxonomy" id="1431344"/>
    <lineage>
        <taxon>Bacteria</taxon>
        <taxon>Bacillati</taxon>
        <taxon>Actinomycetota</taxon>
        <taxon>Actinomycetes</taxon>
        <taxon>Kitasatosporales</taxon>
        <taxon>Streptomycetaceae</taxon>
        <taxon>Streptomyces</taxon>
    </lineage>
</organism>
<feature type="domain" description="Htaa" evidence="4">
    <location>
        <begin position="43"/>
        <end position="207"/>
    </location>
</feature>
<feature type="compositionally biased region" description="Low complexity" evidence="1">
    <location>
        <begin position="441"/>
        <end position="456"/>
    </location>
</feature>
<feature type="compositionally biased region" description="Pro residues" evidence="1">
    <location>
        <begin position="214"/>
        <end position="224"/>
    </location>
</feature>
<evidence type="ECO:0000256" key="3">
    <source>
        <dbReference type="SAM" id="SignalP"/>
    </source>
</evidence>
<feature type="chain" id="PRO_5045853908" evidence="3">
    <location>
        <begin position="36"/>
        <end position="500"/>
    </location>
</feature>
<keyword evidence="2" id="KW-0812">Transmembrane</keyword>
<reference evidence="5 6" key="1">
    <citation type="submission" date="2020-03" db="EMBL/GenBank/DDBJ databases">
        <title>Draft genome of Streptomyces sp. ventii, isolated from the Axial Seamount in the Pacific Ocean, and resequencing of the two type strains Streptomyces lonarensis strain NCL 716 and Streptomyces bohaiensis strain 11A07.</title>
        <authorList>
            <person name="Loughran R.M."/>
            <person name="Pfannmuller K.M."/>
            <person name="Wasson B.J."/>
            <person name="Deadmond M.C."/>
            <person name="Paddock B.E."/>
            <person name="Koyack M.J."/>
            <person name="Gallegos D.A."/>
            <person name="Mitchell E.A."/>
            <person name="Ushijima B."/>
            <person name="Saw J.H."/>
            <person name="Mcphail K.L."/>
            <person name="Videau P."/>
        </authorList>
    </citation>
    <scope>NUCLEOTIDE SEQUENCE [LARGE SCALE GENOMIC DNA]</scope>
    <source>
        <strain evidence="5 6">11A07</strain>
    </source>
</reference>
<feature type="region of interest" description="Disordered" evidence="1">
    <location>
        <begin position="205"/>
        <end position="259"/>
    </location>
</feature>
<evidence type="ECO:0000259" key="4">
    <source>
        <dbReference type="Pfam" id="PF04213"/>
    </source>
</evidence>
<proteinExistence type="predicted"/>
<accession>A0ABX1CIX9</accession>
<keyword evidence="2" id="KW-1133">Transmembrane helix</keyword>
<evidence type="ECO:0000256" key="1">
    <source>
        <dbReference type="SAM" id="MobiDB-lite"/>
    </source>
</evidence>
<feature type="domain" description="Htaa" evidence="4">
    <location>
        <begin position="259"/>
        <end position="407"/>
    </location>
</feature>
<dbReference type="InterPro" id="IPR007331">
    <property type="entry name" value="Htaa"/>
</dbReference>
<dbReference type="PROSITE" id="PS51318">
    <property type="entry name" value="TAT"/>
    <property type="match status" value="1"/>
</dbReference>
<comment type="caution">
    <text evidence="5">The sequence shown here is derived from an EMBL/GenBank/DDBJ whole genome shotgun (WGS) entry which is preliminary data.</text>
</comment>
<protein>
    <submittedName>
        <fullName evidence="5">Htaa domain protein</fullName>
    </submittedName>
</protein>
<feature type="region of interest" description="Disordered" evidence="1">
    <location>
        <begin position="478"/>
        <end position="500"/>
    </location>
</feature>
<dbReference type="RefSeq" id="WP_168089911.1">
    <property type="nucleotide sequence ID" value="NZ_BHZH01000306.1"/>
</dbReference>
<feature type="region of interest" description="Disordered" evidence="1">
    <location>
        <begin position="416"/>
        <end position="456"/>
    </location>
</feature>
<feature type="transmembrane region" description="Helical" evidence="2">
    <location>
        <begin position="456"/>
        <end position="476"/>
    </location>
</feature>
<feature type="signal peptide" evidence="3">
    <location>
        <begin position="1"/>
        <end position="35"/>
    </location>
</feature>
<gene>
    <name evidence="5" type="ORF">HCN52_20365</name>
</gene>
<keyword evidence="3" id="KW-0732">Signal</keyword>
<evidence type="ECO:0000313" key="5">
    <source>
        <dbReference type="EMBL" id="NJQ17229.1"/>
    </source>
</evidence>
<evidence type="ECO:0000313" key="6">
    <source>
        <dbReference type="Proteomes" id="UP000727056"/>
    </source>
</evidence>
<name>A0ABX1CIX9_9ACTN</name>
<dbReference type="Pfam" id="PF04213">
    <property type="entry name" value="HtaA"/>
    <property type="match status" value="2"/>
</dbReference>